<dbReference type="EMBL" id="HBGB01043758">
    <property type="protein sequence ID" value="CAD9070658.1"/>
    <property type="molecule type" value="Transcribed_RNA"/>
</dbReference>
<organism evidence="1">
    <name type="scientific">Vitrella brassicaformis</name>
    <dbReference type="NCBI Taxonomy" id="1169539"/>
    <lineage>
        <taxon>Eukaryota</taxon>
        <taxon>Sar</taxon>
        <taxon>Alveolata</taxon>
        <taxon>Colpodellida</taxon>
        <taxon>Vitrellaceae</taxon>
        <taxon>Vitrella</taxon>
    </lineage>
</organism>
<sequence length="120" mass="13676">MRTQEWSWFLSIRRMSAYRWPSMVILLLSLGTCVAHSRVHQMRVLDGPGSAHRAKDLRASQSIARRLAVRVRLDAPVNKMVPEISCTRLAAELHMGHITTPQTNEYVCDRTPREQRPAAA</sequence>
<dbReference type="AlphaFoldDB" id="A0A7S1KFB9"/>
<evidence type="ECO:0000313" key="1">
    <source>
        <dbReference type="EMBL" id="CAD9070658.1"/>
    </source>
</evidence>
<protein>
    <submittedName>
        <fullName evidence="1">Uncharacterized protein</fullName>
    </submittedName>
</protein>
<name>A0A7S1KFB9_9ALVE</name>
<proteinExistence type="predicted"/>
<accession>A0A7S1KFB9</accession>
<reference evidence="1" key="1">
    <citation type="submission" date="2021-01" db="EMBL/GenBank/DDBJ databases">
        <authorList>
            <person name="Corre E."/>
            <person name="Pelletier E."/>
            <person name="Niang G."/>
            <person name="Scheremetjew M."/>
            <person name="Finn R."/>
            <person name="Kale V."/>
            <person name="Holt S."/>
            <person name="Cochrane G."/>
            <person name="Meng A."/>
            <person name="Brown T."/>
            <person name="Cohen L."/>
        </authorList>
    </citation>
    <scope>NUCLEOTIDE SEQUENCE</scope>
    <source>
        <strain evidence="1">CCMP3346</strain>
    </source>
</reference>
<gene>
    <name evidence="1" type="ORF">VBRA1451_LOCUS25740</name>
</gene>